<dbReference type="Pfam" id="PF00102">
    <property type="entry name" value="Y_phosphatase"/>
    <property type="match status" value="1"/>
</dbReference>
<feature type="signal peptide" evidence="1">
    <location>
        <begin position="1"/>
        <end position="18"/>
    </location>
</feature>
<feature type="chain" id="PRO_5047512326" description="Tyrosine-protein phosphatase domain-containing protein" evidence="1">
    <location>
        <begin position="19"/>
        <end position="600"/>
    </location>
</feature>
<evidence type="ECO:0000259" key="3">
    <source>
        <dbReference type="PROSITE" id="PS50056"/>
    </source>
</evidence>
<dbReference type="Gene3D" id="3.90.190.10">
    <property type="entry name" value="Protein tyrosine phosphatase superfamily"/>
    <property type="match status" value="1"/>
</dbReference>
<keyword evidence="1" id="KW-0732">Signal</keyword>
<sequence length="600" mass="70569">MIICALVIFLSSIFETVTDVRHSPVDLSTNNNISTLIARLKVANCKDAQVKYKVVKKEMEDNSELLKTHLQKIVHHDIPSCINNEKKNEIEDEHIKKLKIYTCFAQKKSLKQHKDLVNDMIEKSIENSVLTEMLLYDVRYDTAWKSNYTKKFNKGKMKVTNRAGWVLPLQRLCDKIGISSDFFTRNEKVNLDDARSFILYQRLTRIPELSKWLENDELNYRNSNLEKFFKNDWDGNEIIKRMNEYNRNVQNDLDRTRLQDRLNHIAFTHHAFDEHLDLCRNERIKCRDSTRVILKYPRAARNDFIHANYIQGGPLFNKFIITQAPMGNTIGDFWRMVWQERSPYILMLIRRKEDKRCAQYWPRSGDQITYYGLTIVNSGINAFRMPLFRVTNLIVIGPEGDQLYVEHWQGDMNNSDNVALPLQLLRLARNCSYPTIIHCHLGISRSATLVAAEICIACILKGPTYKHCVQKAVQLLRSQRPFCIETPMQYRFVHRVVQKFLHDYVGDPIGFHAEYKAWIEARAMRPFIDDVEQTIPGYRLLSPRFDPDLIGLVRHRERPNCRRETHDCVGQMPIPLQETIKQRFGELQLTKRYPRGNRYD</sequence>
<dbReference type="EnsemblMetazoa" id="OVOC3080.1">
    <property type="protein sequence ID" value="OVOC3080.1"/>
    <property type="gene ID" value="WBGene00239889"/>
</dbReference>
<reference evidence="4" key="2">
    <citation type="submission" date="2022-06" db="UniProtKB">
        <authorList>
            <consortium name="EnsemblMetazoa"/>
        </authorList>
    </citation>
    <scope>IDENTIFICATION</scope>
</reference>
<dbReference type="SMART" id="SM00194">
    <property type="entry name" value="PTPc"/>
    <property type="match status" value="1"/>
</dbReference>
<dbReference type="GO" id="GO:0004725">
    <property type="term" value="F:protein tyrosine phosphatase activity"/>
    <property type="evidence" value="ECO:0007669"/>
    <property type="project" value="InterPro"/>
</dbReference>
<evidence type="ECO:0008006" key="6">
    <source>
        <dbReference type="Google" id="ProtNLM"/>
    </source>
</evidence>
<evidence type="ECO:0000313" key="4">
    <source>
        <dbReference type="EnsemblMetazoa" id="OVOC3080.1"/>
    </source>
</evidence>
<reference evidence="5" key="1">
    <citation type="submission" date="2013-10" db="EMBL/GenBank/DDBJ databases">
        <title>Genome sequencing of Onchocerca volvulus.</title>
        <authorList>
            <person name="Cotton J."/>
            <person name="Tsai J."/>
            <person name="Stanley E."/>
            <person name="Tracey A."/>
            <person name="Holroyd N."/>
            <person name="Lustigman S."/>
            <person name="Berriman M."/>
        </authorList>
    </citation>
    <scope>NUCLEOTIDE SEQUENCE</scope>
</reference>
<name>A0A8R1TRV6_ONCVO</name>
<dbReference type="EMBL" id="CMVM020000076">
    <property type="status" value="NOT_ANNOTATED_CDS"/>
    <property type="molecule type" value="Genomic_DNA"/>
</dbReference>
<evidence type="ECO:0000259" key="2">
    <source>
        <dbReference type="PROSITE" id="PS50055"/>
    </source>
</evidence>
<evidence type="ECO:0000313" key="5">
    <source>
        <dbReference type="Proteomes" id="UP000024404"/>
    </source>
</evidence>
<dbReference type="SMART" id="SM00404">
    <property type="entry name" value="PTPc_motif"/>
    <property type="match status" value="1"/>
</dbReference>
<dbReference type="PROSITE" id="PS00383">
    <property type="entry name" value="TYR_PHOSPHATASE_1"/>
    <property type="match status" value="1"/>
</dbReference>
<dbReference type="PROSITE" id="PS50056">
    <property type="entry name" value="TYR_PHOSPHATASE_2"/>
    <property type="match status" value="1"/>
</dbReference>
<dbReference type="PROSITE" id="PS50055">
    <property type="entry name" value="TYR_PHOSPHATASE_PTP"/>
    <property type="match status" value="1"/>
</dbReference>
<feature type="domain" description="Tyrosine specific protein phosphatases" evidence="3">
    <location>
        <begin position="434"/>
        <end position="491"/>
    </location>
</feature>
<protein>
    <recommendedName>
        <fullName evidence="6">Tyrosine-protein phosphatase domain-containing protein</fullName>
    </recommendedName>
</protein>
<keyword evidence="5" id="KW-1185">Reference proteome</keyword>
<dbReference type="AlphaFoldDB" id="A0A8R1TRV6"/>
<dbReference type="SUPFAM" id="SSF52799">
    <property type="entry name" value="(Phosphotyrosine protein) phosphatases II"/>
    <property type="match status" value="1"/>
</dbReference>
<dbReference type="PRINTS" id="PR00700">
    <property type="entry name" value="PRTYPHPHTASE"/>
</dbReference>
<dbReference type="InterPro" id="IPR003595">
    <property type="entry name" value="Tyr_Pase_cat"/>
</dbReference>
<dbReference type="InterPro" id="IPR029021">
    <property type="entry name" value="Prot-tyrosine_phosphatase-like"/>
</dbReference>
<dbReference type="InterPro" id="IPR016130">
    <property type="entry name" value="Tyr_Pase_AS"/>
</dbReference>
<proteinExistence type="predicted"/>
<evidence type="ECO:0000256" key="1">
    <source>
        <dbReference type="SAM" id="SignalP"/>
    </source>
</evidence>
<accession>A0A8R1TRV6</accession>
<dbReference type="OMA" id="FNNVRMK"/>
<dbReference type="Proteomes" id="UP000024404">
    <property type="component" value="Unassembled WGS sequence"/>
</dbReference>
<dbReference type="InterPro" id="IPR000387">
    <property type="entry name" value="Tyr_Pase_dom"/>
</dbReference>
<dbReference type="CDD" id="cd00047">
    <property type="entry name" value="PTPc"/>
    <property type="match status" value="1"/>
</dbReference>
<feature type="domain" description="Tyrosine-protein phosphatase" evidence="2">
    <location>
        <begin position="280"/>
        <end position="500"/>
    </location>
</feature>
<dbReference type="PANTHER" id="PTHR46163">
    <property type="entry name" value="TYROSINE-PROTEIN PHOSPHATASE-RELATED"/>
    <property type="match status" value="1"/>
</dbReference>
<dbReference type="PANTHER" id="PTHR46163:SF7">
    <property type="entry name" value="PROTEIN TYROSINE PHOSPHATASE-LIKE PROTEIN EGG-3"/>
    <property type="match status" value="1"/>
</dbReference>
<organism evidence="4 5">
    <name type="scientific">Onchocerca volvulus</name>
    <dbReference type="NCBI Taxonomy" id="6282"/>
    <lineage>
        <taxon>Eukaryota</taxon>
        <taxon>Metazoa</taxon>
        <taxon>Ecdysozoa</taxon>
        <taxon>Nematoda</taxon>
        <taxon>Chromadorea</taxon>
        <taxon>Rhabditida</taxon>
        <taxon>Spirurina</taxon>
        <taxon>Spiruromorpha</taxon>
        <taxon>Filarioidea</taxon>
        <taxon>Onchocercidae</taxon>
        <taxon>Onchocerca</taxon>
    </lineage>
</organism>
<dbReference type="InterPro" id="IPR000242">
    <property type="entry name" value="PTP_cat"/>
</dbReference>
<dbReference type="InterPro" id="IPR052782">
    <property type="entry name" value="Oocyte-zygote_transition_reg"/>
</dbReference>